<dbReference type="InterPro" id="IPR011051">
    <property type="entry name" value="RmlC_Cupin_sf"/>
</dbReference>
<dbReference type="SMART" id="SM00342">
    <property type="entry name" value="HTH_ARAC"/>
    <property type="match status" value="1"/>
</dbReference>
<dbReference type="GO" id="GO:0043565">
    <property type="term" value="F:sequence-specific DNA binding"/>
    <property type="evidence" value="ECO:0007669"/>
    <property type="project" value="InterPro"/>
</dbReference>
<dbReference type="PRINTS" id="PR00032">
    <property type="entry name" value="HTHARAC"/>
</dbReference>
<name>F5RGE5_METUF</name>
<evidence type="ECO:0000256" key="1">
    <source>
        <dbReference type="ARBA" id="ARBA00023015"/>
    </source>
</evidence>
<organism evidence="5 6">
    <name type="scientific">Methyloversatilis universalis (strain ATCC BAA-1314 / DSM 25237 / JCM 13912 / CCUG 52030 / FAM5)</name>
    <dbReference type="NCBI Taxonomy" id="1000565"/>
    <lineage>
        <taxon>Bacteria</taxon>
        <taxon>Pseudomonadati</taxon>
        <taxon>Pseudomonadota</taxon>
        <taxon>Betaproteobacteria</taxon>
        <taxon>Nitrosomonadales</taxon>
        <taxon>Sterolibacteriaceae</taxon>
        <taxon>Methyloversatilis</taxon>
    </lineage>
</organism>
<keyword evidence="6" id="KW-1185">Reference proteome</keyword>
<keyword evidence="2" id="KW-0238">DNA-binding</keyword>
<dbReference type="Proteomes" id="UP000005019">
    <property type="component" value="Unassembled WGS sequence"/>
</dbReference>
<evidence type="ECO:0000256" key="2">
    <source>
        <dbReference type="ARBA" id="ARBA00023125"/>
    </source>
</evidence>
<dbReference type="PANTHER" id="PTHR46796:SF10">
    <property type="entry name" value="TRANSCRIPTIONAL ACTIVATOR FEAR"/>
    <property type="match status" value="1"/>
</dbReference>
<dbReference type="PANTHER" id="PTHR46796">
    <property type="entry name" value="HTH-TYPE TRANSCRIPTIONAL ACTIVATOR RHAS-RELATED"/>
    <property type="match status" value="1"/>
</dbReference>
<dbReference type="InterPro" id="IPR009057">
    <property type="entry name" value="Homeodomain-like_sf"/>
</dbReference>
<protein>
    <submittedName>
        <fullName evidence="5">Transcriptional regulator, AraC family</fullName>
    </submittedName>
</protein>
<dbReference type="AlphaFoldDB" id="F5RGE5"/>
<comment type="caution">
    <text evidence="5">The sequence shown here is derived from an EMBL/GenBank/DDBJ whole genome shotgun (WGS) entry which is preliminary data.</text>
</comment>
<dbReference type="eggNOG" id="COG4977">
    <property type="taxonomic scope" value="Bacteria"/>
</dbReference>
<evidence type="ECO:0000313" key="5">
    <source>
        <dbReference type="EMBL" id="EGK70337.1"/>
    </source>
</evidence>
<dbReference type="PROSITE" id="PS00041">
    <property type="entry name" value="HTH_ARAC_FAMILY_1"/>
    <property type="match status" value="1"/>
</dbReference>
<reference evidence="5 6" key="1">
    <citation type="journal article" date="2011" name="J. Bacteriol.">
        <title>Genome sequence of Methyloversatilis universalis FAM5T, a methylotrophic representative of the order Rhodocyclales.</title>
        <authorList>
            <person name="Kittichotirat W."/>
            <person name="Good N.M."/>
            <person name="Hall R."/>
            <person name="Bringel F."/>
            <person name="Lajus A."/>
            <person name="Medigue C."/>
            <person name="Smalley N.E."/>
            <person name="Beck D."/>
            <person name="Bumgarner R."/>
            <person name="Vuilleumier S."/>
            <person name="Kalyuzhnaya M.G."/>
        </authorList>
    </citation>
    <scope>NUCLEOTIDE SEQUENCE [LARGE SCALE GENOMIC DNA]</scope>
    <source>
        <strain evidence="6">ATCC BAA-1314 / JCM 13912 / FAM5</strain>
    </source>
</reference>
<feature type="domain" description="HTH araC/xylS-type" evidence="4">
    <location>
        <begin position="150"/>
        <end position="248"/>
    </location>
</feature>
<dbReference type="InterPro" id="IPR014710">
    <property type="entry name" value="RmlC-like_jellyroll"/>
</dbReference>
<dbReference type="InterPro" id="IPR050204">
    <property type="entry name" value="AraC_XylS_family_regulators"/>
</dbReference>
<dbReference type="Pfam" id="PF12833">
    <property type="entry name" value="HTH_18"/>
    <property type="match status" value="1"/>
</dbReference>
<evidence type="ECO:0000313" key="6">
    <source>
        <dbReference type="Proteomes" id="UP000005019"/>
    </source>
</evidence>
<dbReference type="STRING" id="1000565.METUNv1_03242"/>
<dbReference type="InterPro" id="IPR018060">
    <property type="entry name" value="HTH_AraC"/>
</dbReference>
<dbReference type="SUPFAM" id="SSF46689">
    <property type="entry name" value="Homeodomain-like"/>
    <property type="match status" value="2"/>
</dbReference>
<dbReference type="EMBL" id="AFHG01000057">
    <property type="protein sequence ID" value="EGK70337.1"/>
    <property type="molecule type" value="Genomic_DNA"/>
</dbReference>
<dbReference type="InterPro" id="IPR018062">
    <property type="entry name" value="HTH_AraC-typ_CS"/>
</dbReference>
<evidence type="ECO:0000256" key="3">
    <source>
        <dbReference type="ARBA" id="ARBA00023163"/>
    </source>
</evidence>
<dbReference type="OrthoDB" id="8543772at2"/>
<sequence length="254" mass="27944">MHAADPNVDTRCYAAEPAGHAHDFHQVVLGGDGGTELEVEGHLHRVDAGAGLVIPAGTRHDYRGLDHDNRQLVVDLPADSVALPRALFERPQPFLIDAPLRGRVQPLLGVRDSSVSRPRHWMLAARFADDLARRLHATPAADDARRFPVARIDGWLRAHAGEPPSLAVLAAHFGYGPRRFHDLFVDAFGEAPHRYLTRLRLDAALALLDRPERTLADIAADTGFADQSAFTRRFTQRFGQPPGHWRRAAASMAA</sequence>
<dbReference type="InterPro" id="IPR020449">
    <property type="entry name" value="Tscrpt_reg_AraC-type_HTH"/>
</dbReference>
<dbReference type="RefSeq" id="WP_008063511.1">
    <property type="nucleotide sequence ID" value="NZ_AFHG01000057.1"/>
</dbReference>
<proteinExistence type="predicted"/>
<keyword evidence="3" id="KW-0804">Transcription</keyword>
<gene>
    <name evidence="5" type="ORF">METUNv1_03242</name>
</gene>
<keyword evidence="1" id="KW-0805">Transcription regulation</keyword>
<dbReference type="Gene3D" id="1.10.10.60">
    <property type="entry name" value="Homeodomain-like"/>
    <property type="match status" value="1"/>
</dbReference>
<dbReference type="GO" id="GO:0003700">
    <property type="term" value="F:DNA-binding transcription factor activity"/>
    <property type="evidence" value="ECO:0007669"/>
    <property type="project" value="InterPro"/>
</dbReference>
<dbReference type="PROSITE" id="PS01124">
    <property type="entry name" value="HTH_ARAC_FAMILY_2"/>
    <property type="match status" value="1"/>
</dbReference>
<dbReference type="Gene3D" id="2.60.120.10">
    <property type="entry name" value="Jelly Rolls"/>
    <property type="match status" value="1"/>
</dbReference>
<dbReference type="SUPFAM" id="SSF51182">
    <property type="entry name" value="RmlC-like cupins"/>
    <property type="match status" value="1"/>
</dbReference>
<evidence type="ECO:0000259" key="4">
    <source>
        <dbReference type="PROSITE" id="PS01124"/>
    </source>
</evidence>
<accession>F5RGE5</accession>